<protein>
    <submittedName>
        <fullName evidence="1">Uncharacterized protein</fullName>
    </submittedName>
</protein>
<sequence precursor="true">MKRFFKSKWFKIPFFTLTFAFAAIGFFLTVSYAAIQFGWTKEGGIVDSNNRYFQEMQDKYNQDFKVDSATMVQKRYEAMERIIVLNEYYPKNAEYILSVLQNGTDSYEVIRMLDAVDLQLKDNKTYQKALSKIKFNSKRVKEISASSAFEWMNIAEWKTFKEAVAKDKKLIDSVAKQTGVEGRLIVSCLVGEQIRLFNSSREAYKKWIGPLKVLSVESQFSFGVTGIKEHTAKNIEHHLKDPSSIYYLGSQYEGLLDFQGQDTATINKERIDRLTDFHNHYYSYMYAALFLKQVKVQWEKAGYPIDKRPEILATLFNVGYPQSKPKSNPRVGGSTIKIHETPYSFGAIAYQFYYSGELFELFPFEKKKFDWNERV</sequence>
<proteinExistence type="predicted"/>
<evidence type="ECO:0000313" key="1">
    <source>
        <dbReference type="EMBL" id="AEA44793.1"/>
    </source>
</evidence>
<dbReference type="KEGG" id="fte:Fluta_2813"/>
<dbReference type="OrthoDB" id="8965954at2"/>
<organism evidence="1 2">
    <name type="scientific">Fluviicola taffensis (strain DSM 16823 / NCIMB 13979 / RW262)</name>
    <dbReference type="NCBI Taxonomy" id="755732"/>
    <lineage>
        <taxon>Bacteria</taxon>
        <taxon>Pseudomonadati</taxon>
        <taxon>Bacteroidota</taxon>
        <taxon>Flavobacteriia</taxon>
        <taxon>Flavobacteriales</taxon>
        <taxon>Crocinitomicaceae</taxon>
        <taxon>Fluviicola</taxon>
    </lineage>
</organism>
<dbReference type="RefSeq" id="WP_013687562.1">
    <property type="nucleotide sequence ID" value="NC_015321.1"/>
</dbReference>
<name>F2IHL5_FLUTR</name>
<dbReference type="HOGENOM" id="CLU_044828_0_0_10"/>
<accession>F2IHL5</accession>
<dbReference type="Proteomes" id="UP000007463">
    <property type="component" value="Chromosome"/>
</dbReference>
<dbReference type="EMBL" id="CP002542">
    <property type="protein sequence ID" value="AEA44793.1"/>
    <property type="molecule type" value="Genomic_DNA"/>
</dbReference>
<dbReference type="AlphaFoldDB" id="F2IHL5"/>
<evidence type="ECO:0000313" key="2">
    <source>
        <dbReference type="Proteomes" id="UP000007463"/>
    </source>
</evidence>
<dbReference type="STRING" id="755732.Fluta_2813"/>
<reference evidence="2" key="2">
    <citation type="submission" date="2011-02" db="EMBL/GenBank/DDBJ databases">
        <title>The complete genome of Fluviicola taffensis DSM 16823.</title>
        <authorList>
            <consortium name="US DOE Joint Genome Institute (JGI-PGF)"/>
            <person name="Lucas S."/>
            <person name="Copeland A."/>
            <person name="Lapidus A."/>
            <person name="Bruce D."/>
            <person name="Goodwin L."/>
            <person name="Pitluck S."/>
            <person name="Kyrpides N."/>
            <person name="Mavromatis K."/>
            <person name="Ivanova N."/>
            <person name="Mikhailova N."/>
            <person name="Pagani I."/>
            <person name="Chertkov O."/>
            <person name="Detter J.C."/>
            <person name="Han C."/>
            <person name="Tapia R."/>
            <person name="Land M."/>
            <person name="Hauser L."/>
            <person name="Markowitz V."/>
            <person name="Cheng J.-F."/>
            <person name="Hugenholtz P."/>
            <person name="Woyke T."/>
            <person name="Wu D."/>
            <person name="Tindall B."/>
            <person name="Pomrenke H.G."/>
            <person name="Brambilla E."/>
            <person name="Klenk H.-P."/>
            <person name="Eisen J.A."/>
        </authorList>
    </citation>
    <scope>NUCLEOTIDE SEQUENCE [LARGE SCALE GENOMIC DNA]</scope>
    <source>
        <strain evidence="2">DSM 16823 / RW262 / RW262</strain>
    </source>
</reference>
<reference evidence="1 2" key="1">
    <citation type="journal article" date="2011" name="Stand. Genomic Sci.">
        <title>Complete genome sequence of the gliding freshwater bacterium Fluviicola taffensis type strain (RW262).</title>
        <authorList>
            <person name="Woyke T."/>
            <person name="Chertkov O."/>
            <person name="Lapidus A."/>
            <person name="Nolan M."/>
            <person name="Lucas S."/>
            <person name="Del Rio T.G."/>
            <person name="Tice H."/>
            <person name="Cheng J.F."/>
            <person name="Tapia R."/>
            <person name="Han C."/>
            <person name="Goodwin L."/>
            <person name="Pitluck S."/>
            <person name="Liolios K."/>
            <person name="Pagani I."/>
            <person name="Ivanova N."/>
            <person name="Huntemann M."/>
            <person name="Mavromatis K."/>
            <person name="Mikhailova N."/>
            <person name="Pati A."/>
            <person name="Chen A."/>
            <person name="Palaniappan K."/>
            <person name="Land M."/>
            <person name="Hauser L."/>
            <person name="Brambilla E.M."/>
            <person name="Rohde M."/>
            <person name="Mwirichia R."/>
            <person name="Sikorski J."/>
            <person name="Tindall B.J."/>
            <person name="Goker M."/>
            <person name="Bristow J."/>
            <person name="Eisen J.A."/>
            <person name="Markowitz V."/>
            <person name="Hugenholtz P."/>
            <person name="Klenk H.P."/>
            <person name="Kyrpides N.C."/>
        </authorList>
    </citation>
    <scope>NUCLEOTIDE SEQUENCE [LARGE SCALE GENOMIC DNA]</scope>
    <source>
        <strain evidence="2">DSM 16823 / RW262 / RW262</strain>
    </source>
</reference>
<gene>
    <name evidence="1" type="ordered locus">Fluta_2813</name>
</gene>
<keyword evidence="2" id="KW-1185">Reference proteome</keyword>